<evidence type="ECO:0000256" key="4">
    <source>
        <dbReference type="SAM" id="MobiDB-lite"/>
    </source>
</evidence>
<evidence type="ECO:0000256" key="3">
    <source>
        <dbReference type="ARBA" id="ARBA00022833"/>
    </source>
</evidence>
<keyword evidence="5" id="KW-1133">Transmembrane helix</keyword>
<evidence type="ECO:0000256" key="2">
    <source>
        <dbReference type="ARBA" id="ARBA00022771"/>
    </source>
</evidence>
<accession>A0A1J3CR35</accession>
<feature type="domain" description="RING-CH-type" evidence="6">
    <location>
        <begin position="107"/>
        <end position="180"/>
    </location>
</feature>
<keyword evidence="5" id="KW-0472">Membrane</keyword>
<dbReference type="AlphaFoldDB" id="A0A1J3CR35"/>
<evidence type="ECO:0000313" key="7">
    <source>
        <dbReference type="EMBL" id="JAU09255.1"/>
    </source>
</evidence>
<keyword evidence="2" id="KW-0863">Zinc-finger</keyword>
<evidence type="ECO:0000256" key="5">
    <source>
        <dbReference type="SAM" id="Phobius"/>
    </source>
</evidence>
<evidence type="ECO:0000256" key="1">
    <source>
        <dbReference type="ARBA" id="ARBA00022723"/>
    </source>
</evidence>
<keyword evidence="5" id="KW-0812">Transmembrane</keyword>
<dbReference type="Pfam" id="PF12906">
    <property type="entry name" value="RINGv"/>
    <property type="match status" value="1"/>
</dbReference>
<dbReference type="SMART" id="SM00744">
    <property type="entry name" value="RINGv"/>
    <property type="match status" value="1"/>
</dbReference>
<evidence type="ECO:0000259" key="6">
    <source>
        <dbReference type="PROSITE" id="PS51292"/>
    </source>
</evidence>
<dbReference type="PROSITE" id="PS51292">
    <property type="entry name" value="ZF_RING_CH"/>
    <property type="match status" value="1"/>
</dbReference>
<sequence length="236" mass="26029">MDPRSGSKSSDFVLEAVIVADTKGETSASVSKHVLPKEKGEEDVNKPEEGKKESDSRMAKDDDVRCSSSISTHEEVADNEAESDASASAAKAKAKKEYHAVDLSGGEESDGQIICRICHFGSDQTTPDRVSGKPVSPDLVEIGCACKNELGLAHFHCAEAWFKLRGNSVCEICGCTAKNVTVRLTEEWSEERGNTLEERRRRGRGQSCCIFMVFLLTILLLHWFFKKMTGYYHDTT</sequence>
<dbReference type="Gene3D" id="3.30.40.10">
    <property type="entry name" value="Zinc/RING finger domain, C3HC4 (zinc finger)"/>
    <property type="match status" value="1"/>
</dbReference>
<gene>
    <name evidence="7" type="ORF">GA_TR10054_c0_g1_i1_g.33302</name>
</gene>
<dbReference type="SUPFAM" id="SSF57850">
    <property type="entry name" value="RING/U-box"/>
    <property type="match status" value="1"/>
</dbReference>
<reference evidence="7" key="1">
    <citation type="submission" date="2016-07" db="EMBL/GenBank/DDBJ databases">
        <title>De novo transcriptome assembly of four accessions of the metal hyperaccumulator plant Noccaea caerulescens.</title>
        <authorList>
            <person name="Blande D."/>
            <person name="Halimaa P."/>
            <person name="Tervahauta A.I."/>
            <person name="Aarts M.G."/>
            <person name="Karenlampi S.O."/>
        </authorList>
    </citation>
    <scope>NUCLEOTIDE SEQUENCE</scope>
</reference>
<dbReference type="PANTHER" id="PTHR46214">
    <property type="entry name" value="ZINC FINGER, RING-CH-TYPE"/>
    <property type="match status" value="1"/>
</dbReference>
<name>A0A1J3CR35_NOCCA</name>
<protein>
    <recommendedName>
        <fullName evidence="6">RING-CH-type domain-containing protein</fullName>
    </recommendedName>
</protein>
<dbReference type="InterPro" id="IPR013083">
    <property type="entry name" value="Znf_RING/FYVE/PHD"/>
</dbReference>
<feature type="compositionally biased region" description="Basic and acidic residues" evidence="4">
    <location>
        <begin position="35"/>
        <end position="65"/>
    </location>
</feature>
<keyword evidence="3" id="KW-0862">Zinc</keyword>
<dbReference type="PANTHER" id="PTHR46214:SF8">
    <property type="entry name" value="RING_FYVE_PHD ZINC FINGER SUPERFAMILY PROTEIN"/>
    <property type="match status" value="1"/>
</dbReference>
<dbReference type="GO" id="GO:0008270">
    <property type="term" value="F:zinc ion binding"/>
    <property type="evidence" value="ECO:0007669"/>
    <property type="project" value="UniProtKB-KW"/>
</dbReference>
<feature type="transmembrane region" description="Helical" evidence="5">
    <location>
        <begin position="208"/>
        <end position="225"/>
    </location>
</feature>
<keyword evidence="1" id="KW-0479">Metal-binding</keyword>
<proteinExistence type="predicted"/>
<dbReference type="EMBL" id="GEVI01023065">
    <property type="protein sequence ID" value="JAU09255.1"/>
    <property type="molecule type" value="Transcribed_RNA"/>
</dbReference>
<feature type="region of interest" description="Disordered" evidence="4">
    <location>
        <begin position="23"/>
        <end position="88"/>
    </location>
</feature>
<dbReference type="InterPro" id="IPR011016">
    <property type="entry name" value="Znf_RING-CH"/>
</dbReference>
<organism evidence="7">
    <name type="scientific">Noccaea caerulescens</name>
    <name type="common">Alpine penny-cress</name>
    <name type="synonym">Thlaspi caerulescens</name>
    <dbReference type="NCBI Taxonomy" id="107243"/>
    <lineage>
        <taxon>Eukaryota</taxon>
        <taxon>Viridiplantae</taxon>
        <taxon>Streptophyta</taxon>
        <taxon>Embryophyta</taxon>
        <taxon>Tracheophyta</taxon>
        <taxon>Spermatophyta</taxon>
        <taxon>Magnoliopsida</taxon>
        <taxon>eudicotyledons</taxon>
        <taxon>Gunneridae</taxon>
        <taxon>Pentapetalae</taxon>
        <taxon>rosids</taxon>
        <taxon>malvids</taxon>
        <taxon>Brassicales</taxon>
        <taxon>Brassicaceae</taxon>
        <taxon>Coluteocarpeae</taxon>
        <taxon>Noccaea</taxon>
    </lineage>
</organism>